<dbReference type="PANTHER" id="PTHR33397:SF5">
    <property type="entry name" value="RNASE YUTE-RELATED"/>
    <property type="match status" value="1"/>
</dbReference>
<comment type="similarity">
    <text evidence="4">Belongs to the HepT RNase toxin family.</text>
</comment>
<protein>
    <recommendedName>
        <fullName evidence="7">DUF86 domain-containing protein</fullName>
    </recommendedName>
</protein>
<evidence type="ECO:0000256" key="4">
    <source>
        <dbReference type="ARBA" id="ARBA00024207"/>
    </source>
</evidence>
<sequence>MYFVDRQKIERTLQYIEKNMEIFSNQSSWETEIEKKALERIAVSCIEGILDTGNAMIDGFIMRDPGSYEDIIDILEDEKVVVTQEANNLKEIIRLRKMLVQDYLEINDTTVLSTLTTYKDTILSFCHSTRTYLVKELGPVTAFKN</sequence>
<dbReference type="GO" id="GO:0004540">
    <property type="term" value="F:RNA nuclease activity"/>
    <property type="evidence" value="ECO:0007669"/>
    <property type="project" value="InterPro"/>
</dbReference>
<dbReference type="RefSeq" id="WP_066420943.1">
    <property type="nucleotide sequence ID" value="NZ_CP018866.1"/>
</dbReference>
<dbReference type="KEGG" id="bcoh:BC6307_18670"/>
<dbReference type="GO" id="GO:0016787">
    <property type="term" value="F:hydrolase activity"/>
    <property type="evidence" value="ECO:0007669"/>
    <property type="project" value="UniProtKB-KW"/>
</dbReference>
<gene>
    <name evidence="5" type="ORF">BC6307_18670</name>
</gene>
<dbReference type="Proteomes" id="UP000215224">
    <property type="component" value="Chromosome"/>
</dbReference>
<keyword evidence="6" id="KW-1185">Reference proteome</keyword>
<evidence type="ECO:0008006" key="7">
    <source>
        <dbReference type="Google" id="ProtNLM"/>
    </source>
</evidence>
<dbReference type="GO" id="GO:0110001">
    <property type="term" value="C:toxin-antitoxin complex"/>
    <property type="evidence" value="ECO:0007669"/>
    <property type="project" value="InterPro"/>
</dbReference>
<proteinExistence type="inferred from homology"/>
<keyword evidence="1" id="KW-1277">Toxin-antitoxin system</keyword>
<keyword evidence="3" id="KW-0378">Hydrolase</keyword>
<dbReference type="EMBL" id="CP018866">
    <property type="protein sequence ID" value="AST93139.1"/>
    <property type="molecule type" value="Genomic_DNA"/>
</dbReference>
<reference evidence="5 6" key="1">
    <citation type="submission" date="2016-12" db="EMBL/GenBank/DDBJ databases">
        <title>The whole genome sequencing and assembly of Bacillus cohnii DSM 6307T strain.</title>
        <authorList>
            <person name="Lee Y.-J."/>
            <person name="Yi H."/>
            <person name="Bahn Y.-S."/>
            <person name="Kim J.F."/>
            <person name="Lee D.-W."/>
        </authorList>
    </citation>
    <scope>NUCLEOTIDE SEQUENCE [LARGE SCALE GENOMIC DNA]</scope>
    <source>
        <strain evidence="5 6">DSM 6307</strain>
    </source>
</reference>
<evidence type="ECO:0000256" key="2">
    <source>
        <dbReference type="ARBA" id="ARBA00022722"/>
    </source>
</evidence>
<organism evidence="5 6">
    <name type="scientific">Sutcliffiella cohnii</name>
    <dbReference type="NCBI Taxonomy" id="33932"/>
    <lineage>
        <taxon>Bacteria</taxon>
        <taxon>Bacillati</taxon>
        <taxon>Bacillota</taxon>
        <taxon>Bacilli</taxon>
        <taxon>Bacillales</taxon>
        <taxon>Bacillaceae</taxon>
        <taxon>Sutcliffiella</taxon>
    </lineage>
</organism>
<keyword evidence="2" id="KW-0540">Nuclease</keyword>
<evidence type="ECO:0000256" key="3">
    <source>
        <dbReference type="ARBA" id="ARBA00022801"/>
    </source>
</evidence>
<dbReference type="Pfam" id="PF01934">
    <property type="entry name" value="HepT-like"/>
    <property type="match status" value="1"/>
</dbReference>
<evidence type="ECO:0000313" key="6">
    <source>
        <dbReference type="Proteomes" id="UP000215224"/>
    </source>
</evidence>
<dbReference type="InterPro" id="IPR008201">
    <property type="entry name" value="HepT-like"/>
</dbReference>
<dbReference type="STRING" id="1314751.GCA_001591425_04580"/>
<name>A0A223KUG6_9BACI</name>
<evidence type="ECO:0000256" key="1">
    <source>
        <dbReference type="ARBA" id="ARBA00022649"/>
    </source>
</evidence>
<evidence type="ECO:0000313" key="5">
    <source>
        <dbReference type="EMBL" id="AST93139.1"/>
    </source>
</evidence>
<accession>A0A223KUG6</accession>
<dbReference type="PANTHER" id="PTHR33397">
    <property type="entry name" value="UPF0331 PROTEIN YUTE"/>
    <property type="match status" value="1"/>
</dbReference>
<dbReference type="InterPro" id="IPR052379">
    <property type="entry name" value="Type_VII_TA_RNase"/>
</dbReference>
<dbReference type="InterPro" id="IPR037038">
    <property type="entry name" value="HepT-like_sf"/>
</dbReference>
<dbReference type="Gene3D" id="1.20.120.580">
    <property type="entry name" value="bsu32300-like"/>
    <property type="match status" value="1"/>
</dbReference>
<dbReference type="AlphaFoldDB" id="A0A223KUG6"/>